<evidence type="ECO:0000313" key="2">
    <source>
        <dbReference type="EMBL" id="NFF88450.1"/>
    </source>
</evidence>
<dbReference type="InterPro" id="IPR006482">
    <property type="entry name" value="Cas7_Csh2/Csh2"/>
</dbReference>
<dbReference type="EMBL" id="SWVK01000028">
    <property type="protein sequence ID" value="NFN36661.1"/>
    <property type="molecule type" value="Genomic_DNA"/>
</dbReference>
<dbReference type="OrthoDB" id="834695at2"/>
<evidence type="ECO:0000313" key="4">
    <source>
        <dbReference type="Proteomes" id="UP000473681"/>
    </source>
</evidence>
<name>A0A0M1LCM2_CLOBO</name>
<evidence type="ECO:0000256" key="1">
    <source>
        <dbReference type="SAM" id="MobiDB-lite"/>
    </source>
</evidence>
<organism evidence="2 5">
    <name type="scientific">Clostridium botulinum</name>
    <dbReference type="NCBI Taxonomy" id="1491"/>
    <lineage>
        <taxon>Bacteria</taxon>
        <taxon>Bacillati</taxon>
        <taxon>Bacillota</taxon>
        <taxon>Clostridia</taxon>
        <taxon>Eubacteriales</taxon>
        <taxon>Clostridiaceae</taxon>
        <taxon>Clostridium</taxon>
    </lineage>
</organism>
<dbReference type="Pfam" id="PF05107">
    <property type="entry name" value="Cas_Cas7"/>
    <property type="match status" value="1"/>
</dbReference>
<dbReference type="EMBL" id="SWOV01000030">
    <property type="protein sequence ID" value="NFF88450.1"/>
    <property type="molecule type" value="Genomic_DNA"/>
</dbReference>
<protein>
    <recommendedName>
        <fullName evidence="6">CRISPR-associated protein</fullName>
    </recommendedName>
</protein>
<dbReference type="AlphaFoldDB" id="A0A0M1LCM2"/>
<feature type="region of interest" description="Disordered" evidence="1">
    <location>
        <begin position="148"/>
        <end position="171"/>
    </location>
</feature>
<dbReference type="RefSeq" id="WP_017826606.1">
    <property type="nucleotide sequence ID" value="NZ_KT897275.1"/>
</dbReference>
<proteinExistence type="predicted"/>
<evidence type="ECO:0000313" key="3">
    <source>
        <dbReference type="EMBL" id="NFN36661.1"/>
    </source>
</evidence>
<sequence>MSKIKTNRVIGARGIGITNANYNSGFNGQPKTLQDGTFMCSDVCTKYADRLFWKNFNKSVLIQKRLKKDKNGKLYAATQEEIIADNVIDSKNSNIEILNNFIDVQNFGATVATKGISLGTTGVVQYTQGINKLDDSIVEVHQILSPYGTGNNKKNKNKDKNDDEENEKSKTATNIGSHTFIDRALYVQGFSVTPSNLNNLVKVLGDTEFEGYKQESFELFKKATLCSTTLLSTRNKEGVYDAFAIFINLKEGSIFAFNNIHNYIGVNMITDNFYTIDFRELDFLNDINDIESIEIYHNPKTCEITHNFNDVKIMNSLKYL</sequence>
<dbReference type="GO" id="GO:0043571">
    <property type="term" value="P:maintenance of CRISPR repeat elements"/>
    <property type="evidence" value="ECO:0007669"/>
    <property type="project" value="InterPro"/>
</dbReference>
<dbReference type="Proteomes" id="UP000473681">
    <property type="component" value="Unassembled WGS sequence"/>
</dbReference>
<gene>
    <name evidence="2" type="ORF">FC774_11290</name>
    <name evidence="3" type="ORF">FDB51_16425</name>
</gene>
<comment type="caution">
    <text evidence="2">The sequence shown here is derived from an EMBL/GenBank/DDBJ whole genome shotgun (WGS) entry which is preliminary data.</text>
</comment>
<evidence type="ECO:0000313" key="5">
    <source>
        <dbReference type="Proteomes" id="UP000476820"/>
    </source>
</evidence>
<evidence type="ECO:0008006" key="6">
    <source>
        <dbReference type="Google" id="ProtNLM"/>
    </source>
</evidence>
<accession>A0A0M1LCM2</accession>
<reference evidence="4 5" key="1">
    <citation type="submission" date="2019-04" db="EMBL/GenBank/DDBJ databases">
        <title>Genome sequencing of Clostridium botulinum Groups I-IV and Clostridium butyricum.</title>
        <authorList>
            <person name="Brunt J."/>
            <person name="Van Vliet A.H.M."/>
            <person name="Stringer S.C."/>
            <person name="Carter A.T."/>
            <person name="Peck M.W."/>
        </authorList>
    </citation>
    <scope>NUCLEOTIDE SEQUENCE [LARGE SCALE GENOMIC DNA]</scope>
    <source>
        <strain evidence="2 5">1605</strain>
        <strain evidence="3 4">CB-K-33E</strain>
    </source>
</reference>
<dbReference type="Proteomes" id="UP000476820">
    <property type="component" value="Unassembled WGS sequence"/>
</dbReference>